<accession>A0AAU9KT45</accession>
<dbReference type="AlphaFoldDB" id="A0AAU9KT45"/>
<gene>
    <name evidence="1" type="ORF">PBS003_LOCUS4290</name>
</gene>
<organism evidence="1 2">
    <name type="scientific">Peronospora belbahrii</name>
    <dbReference type="NCBI Taxonomy" id="622444"/>
    <lineage>
        <taxon>Eukaryota</taxon>
        <taxon>Sar</taxon>
        <taxon>Stramenopiles</taxon>
        <taxon>Oomycota</taxon>
        <taxon>Peronosporomycetes</taxon>
        <taxon>Peronosporales</taxon>
        <taxon>Peronosporaceae</taxon>
        <taxon>Peronospora</taxon>
    </lineage>
</organism>
<dbReference type="EMBL" id="CAKKTJ010000176">
    <property type="protein sequence ID" value="CAH0477546.1"/>
    <property type="molecule type" value="Genomic_DNA"/>
</dbReference>
<name>A0AAU9KT45_9STRA</name>
<dbReference type="Proteomes" id="UP001160483">
    <property type="component" value="Unassembled WGS sequence"/>
</dbReference>
<proteinExistence type="predicted"/>
<sequence length="96" mass="10901">MLDHDDFQHLTSFKWESLLRLANVAGITSVVAMLKDTPERLQRVAIQDFVNREHADLRRRASTPAVATGSDVVKLDVSCYIVEGPKRLALNRWLVK</sequence>
<evidence type="ECO:0000313" key="2">
    <source>
        <dbReference type="Proteomes" id="UP001160483"/>
    </source>
</evidence>
<comment type="caution">
    <text evidence="1">The sequence shown here is derived from an EMBL/GenBank/DDBJ whole genome shotgun (WGS) entry which is preliminary data.</text>
</comment>
<evidence type="ECO:0000313" key="1">
    <source>
        <dbReference type="EMBL" id="CAH0477546.1"/>
    </source>
</evidence>
<protein>
    <submittedName>
        <fullName evidence="1">Uncharacterized protein</fullName>
    </submittedName>
</protein>
<reference evidence="1" key="1">
    <citation type="submission" date="2021-11" db="EMBL/GenBank/DDBJ databases">
        <authorList>
            <person name="Islam A."/>
            <person name="Islam S."/>
            <person name="Flora M.S."/>
            <person name="Rahman M."/>
            <person name="Ziaur R.M."/>
            <person name="Epstein J.H."/>
            <person name="Hassan M."/>
            <person name="Klassen M."/>
            <person name="Woodard K."/>
            <person name="Webb A."/>
            <person name="Webby R.J."/>
            <person name="El Zowalaty M.E."/>
        </authorList>
    </citation>
    <scope>NUCLEOTIDE SEQUENCE</scope>
    <source>
        <strain evidence="1">Pbs3</strain>
    </source>
</reference>